<feature type="compositionally biased region" description="Basic and acidic residues" evidence="1">
    <location>
        <begin position="7"/>
        <end position="24"/>
    </location>
</feature>
<feature type="region of interest" description="Disordered" evidence="1">
    <location>
        <begin position="116"/>
        <end position="149"/>
    </location>
</feature>
<feature type="compositionally biased region" description="Low complexity" evidence="1">
    <location>
        <begin position="225"/>
        <end position="242"/>
    </location>
</feature>
<feature type="compositionally biased region" description="Basic and acidic residues" evidence="1">
    <location>
        <begin position="205"/>
        <end position="217"/>
    </location>
</feature>
<organism evidence="2">
    <name type="scientific">Eutreptiella gymnastica</name>
    <dbReference type="NCBI Taxonomy" id="73025"/>
    <lineage>
        <taxon>Eukaryota</taxon>
        <taxon>Discoba</taxon>
        <taxon>Euglenozoa</taxon>
        <taxon>Euglenida</taxon>
        <taxon>Spirocuta</taxon>
        <taxon>Euglenophyceae</taxon>
        <taxon>Eutreptiales</taxon>
        <taxon>Eutreptiaceae</taxon>
        <taxon>Eutreptiella</taxon>
    </lineage>
</organism>
<evidence type="ECO:0000256" key="1">
    <source>
        <dbReference type="SAM" id="MobiDB-lite"/>
    </source>
</evidence>
<name>A0A7S4CLJ2_9EUGL</name>
<protein>
    <submittedName>
        <fullName evidence="2">Uncharacterized protein</fullName>
    </submittedName>
</protein>
<accession>A0A7S4CLJ2</accession>
<reference evidence="2" key="1">
    <citation type="submission" date="2021-01" db="EMBL/GenBank/DDBJ databases">
        <authorList>
            <person name="Corre E."/>
            <person name="Pelletier E."/>
            <person name="Niang G."/>
            <person name="Scheremetjew M."/>
            <person name="Finn R."/>
            <person name="Kale V."/>
            <person name="Holt S."/>
            <person name="Cochrane G."/>
            <person name="Meng A."/>
            <person name="Brown T."/>
            <person name="Cohen L."/>
        </authorList>
    </citation>
    <scope>NUCLEOTIDE SEQUENCE</scope>
    <source>
        <strain evidence="2">CCMP1594</strain>
    </source>
</reference>
<dbReference type="AlphaFoldDB" id="A0A7S4CLJ2"/>
<evidence type="ECO:0000313" key="2">
    <source>
        <dbReference type="EMBL" id="CAE0800441.1"/>
    </source>
</evidence>
<feature type="compositionally biased region" description="Basic and acidic residues" evidence="1">
    <location>
        <begin position="176"/>
        <end position="191"/>
    </location>
</feature>
<feature type="region of interest" description="Disordered" evidence="1">
    <location>
        <begin position="39"/>
        <end position="76"/>
    </location>
</feature>
<feature type="region of interest" description="Disordered" evidence="1">
    <location>
        <begin position="176"/>
        <end position="242"/>
    </location>
</feature>
<feature type="region of interest" description="Disordered" evidence="1">
    <location>
        <begin position="1"/>
        <end position="24"/>
    </location>
</feature>
<sequence length="242" mass="27666">MKLQRTSIDHRRYSNEDDGYDVHAGRYHSYSDAARRYLDEPGAQEPYDSYHTAPRNYGRDFRDYDDDYTGGSRGHSAAYQEYEYTRGSHGYSDPYLDEPRSYNSYTEYTSYDTEYARGPAAHSRTTTTRLGASRVAPEPRRASPVRSYGTGGYGAEEPYWVRLYEDDKERRAKLEVARKKKLQDEKAELSRMRKATNRSRSVPQARDESARSSDVLHKRTVLPSLLRPIGGHGPGPLLSGSP</sequence>
<gene>
    <name evidence="2" type="ORF">EGYM00163_LOCUS11562</name>
</gene>
<dbReference type="EMBL" id="HBJA01034351">
    <property type="protein sequence ID" value="CAE0800441.1"/>
    <property type="molecule type" value="Transcribed_RNA"/>
</dbReference>
<proteinExistence type="predicted"/>